<dbReference type="EMBL" id="CP000155">
    <property type="protein sequence ID" value="ABC29650.1"/>
    <property type="molecule type" value="Genomic_DNA"/>
</dbReference>
<keyword evidence="2" id="KW-1185">Reference proteome</keyword>
<protein>
    <recommendedName>
        <fullName evidence="3">N-acetyltransferase domain-containing protein</fullName>
    </recommendedName>
</protein>
<dbReference type="STRING" id="349521.HCH_02874"/>
<dbReference type="AlphaFoldDB" id="Q2SI74"/>
<reference evidence="1 2" key="1">
    <citation type="journal article" date="2005" name="Nucleic Acids Res.">
        <title>Genomic blueprint of Hahella chejuensis, a marine microbe producing an algicidal agent.</title>
        <authorList>
            <person name="Jeong H."/>
            <person name="Yim J.H."/>
            <person name="Lee C."/>
            <person name="Choi S.-H."/>
            <person name="Park Y.K."/>
            <person name="Yoon S.H."/>
            <person name="Hur C.-G."/>
            <person name="Kang H.-Y."/>
            <person name="Kim D."/>
            <person name="Lee H.H."/>
            <person name="Park K.H."/>
            <person name="Park S.-H."/>
            <person name="Park H.-S."/>
            <person name="Lee H.K."/>
            <person name="Oh T.K."/>
            <person name="Kim J.F."/>
        </authorList>
    </citation>
    <scope>NUCLEOTIDE SEQUENCE [LARGE SCALE GENOMIC DNA]</scope>
    <source>
        <strain evidence="1 2">KCTC 2396</strain>
    </source>
</reference>
<organism evidence="1 2">
    <name type="scientific">Hahella chejuensis (strain KCTC 2396)</name>
    <dbReference type="NCBI Taxonomy" id="349521"/>
    <lineage>
        <taxon>Bacteria</taxon>
        <taxon>Pseudomonadati</taxon>
        <taxon>Pseudomonadota</taxon>
        <taxon>Gammaproteobacteria</taxon>
        <taxon>Oceanospirillales</taxon>
        <taxon>Hahellaceae</taxon>
        <taxon>Hahella</taxon>
    </lineage>
</organism>
<dbReference type="Proteomes" id="UP000000238">
    <property type="component" value="Chromosome"/>
</dbReference>
<proteinExistence type="predicted"/>
<evidence type="ECO:0000313" key="1">
    <source>
        <dbReference type="EMBL" id="ABC29650.1"/>
    </source>
</evidence>
<dbReference type="eggNOG" id="ENOG5033BKK">
    <property type="taxonomic scope" value="Bacteria"/>
</dbReference>
<evidence type="ECO:0008006" key="3">
    <source>
        <dbReference type="Google" id="ProtNLM"/>
    </source>
</evidence>
<dbReference type="HOGENOM" id="CLU_1494230_0_0_6"/>
<gene>
    <name evidence="1" type="ordered locus">HCH_02874</name>
</gene>
<name>Q2SI74_HAHCH</name>
<sequence length="180" mass="21379">MFKSRSHVSTESKYTKIRAEVIEAANKLVPVQFQPAVTYSLITRKALFEQRSWHGTYGRRVDWDWEKDDYGYNHFLYQEPKRFEMALWWREMKLCALALGQPTWSGSRLRVDFMEAAPGDNPLKGEIFRFIELAAILYARRIDAHEVRLMKPVNSDVVSYYNSQGYQYDRRGNFCYKVLR</sequence>
<dbReference type="KEGG" id="hch:HCH_02874"/>
<accession>Q2SI74</accession>
<evidence type="ECO:0000313" key="2">
    <source>
        <dbReference type="Proteomes" id="UP000000238"/>
    </source>
</evidence>
<dbReference type="RefSeq" id="WP_011396719.1">
    <property type="nucleotide sequence ID" value="NC_007645.1"/>
</dbReference>